<dbReference type="EMBL" id="SMKW01000036">
    <property type="protein sequence ID" value="TDD43968.1"/>
    <property type="molecule type" value="Genomic_DNA"/>
</dbReference>
<protein>
    <submittedName>
        <fullName evidence="1">ESX-1 secretion-associated protein</fullName>
    </submittedName>
</protein>
<keyword evidence="2" id="KW-1185">Reference proteome</keyword>
<dbReference type="Proteomes" id="UP000294947">
    <property type="component" value="Unassembled WGS sequence"/>
</dbReference>
<sequence length="103" mass="11049">MGDQMNVVTENLRAHSSKVDGVADKLQTAVDAAQQVTMNDDAYGIICQPFAMLLQPFEENGVEALSKAVESMQEIAENVRSTAEDYQSIDDANSAAIGGIEVQ</sequence>
<organism evidence="1 2">
    <name type="scientific">Saccharopolyspora elongata</name>
    <dbReference type="NCBI Taxonomy" id="2530387"/>
    <lineage>
        <taxon>Bacteria</taxon>
        <taxon>Bacillati</taxon>
        <taxon>Actinomycetota</taxon>
        <taxon>Actinomycetes</taxon>
        <taxon>Pseudonocardiales</taxon>
        <taxon>Pseudonocardiaceae</taxon>
        <taxon>Saccharopolyspora</taxon>
    </lineage>
</organism>
<proteinExistence type="predicted"/>
<dbReference type="RefSeq" id="WP_132489233.1">
    <property type="nucleotide sequence ID" value="NZ_SMKW01000036.1"/>
</dbReference>
<evidence type="ECO:0000313" key="2">
    <source>
        <dbReference type="Proteomes" id="UP000294947"/>
    </source>
</evidence>
<dbReference type="Pfam" id="PF10824">
    <property type="entry name" value="T7SS_ESX_EspC"/>
    <property type="match status" value="1"/>
</dbReference>
<comment type="caution">
    <text evidence="1">The sequence shown here is derived from an EMBL/GenBank/DDBJ whole genome shotgun (WGS) entry which is preliminary data.</text>
</comment>
<dbReference type="Gene3D" id="1.10.287.1060">
    <property type="entry name" value="ESAT-6-like"/>
    <property type="match status" value="1"/>
</dbReference>
<dbReference type="InterPro" id="IPR022536">
    <property type="entry name" value="EspC"/>
</dbReference>
<dbReference type="GO" id="GO:0009306">
    <property type="term" value="P:protein secretion"/>
    <property type="evidence" value="ECO:0007669"/>
    <property type="project" value="InterPro"/>
</dbReference>
<gene>
    <name evidence="1" type="ORF">E1288_25450</name>
</gene>
<accession>A0A4R4YGK1</accession>
<evidence type="ECO:0000313" key="1">
    <source>
        <dbReference type="EMBL" id="TDD43968.1"/>
    </source>
</evidence>
<dbReference type="AlphaFoldDB" id="A0A4R4YGK1"/>
<reference evidence="1 2" key="1">
    <citation type="submission" date="2019-03" db="EMBL/GenBank/DDBJ databases">
        <title>Draft genome sequences of novel Actinobacteria.</title>
        <authorList>
            <person name="Sahin N."/>
            <person name="Ay H."/>
            <person name="Saygin H."/>
        </authorList>
    </citation>
    <scope>NUCLEOTIDE SEQUENCE [LARGE SCALE GENOMIC DNA]</scope>
    <source>
        <strain evidence="1 2">7K502</strain>
    </source>
</reference>
<dbReference type="OrthoDB" id="3697448at2"/>
<name>A0A4R4YGK1_9PSEU</name>